<dbReference type="InterPro" id="IPR036770">
    <property type="entry name" value="Ankyrin_rpt-contain_sf"/>
</dbReference>
<organism evidence="5 6">
    <name type="scientific">Hypocrea atroviridis (strain ATCC 20476 / IMI 206040)</name>
    <name type="common">Trichoderma atroviride</name>
    <dbReference type="NCBI Taxonomy" id="452589"/>
    <lineage>
        <taxon>Eukaryota</taxon>
        <taxon>Fungi</taxon>
        <taxon>Dikarya</taxon>
        <taxon>Ascomycota</taxon>
        <taxon>Pezizomycotina</taxon>
        <taxon>Sordariomycetes</taxon>
        <taxon>Hypocreomycetidae</taxon>
        <taxon>Hypocreales</taxon>
        <taxon>Hypocreaceae</taxon>
        <taxon>Trichoderma</taxon>
    </lineage>
</organism>
<sequence length="1192" mass="133954">MGRSVQKEQGYFGCLDVLSSCFKQPPKSQSSSPDTPNARPARAQSPETKAPKTSPSAVSSSSDTSASPKVNEISSQTHDQPSSNVQQVSDLWGEAFQGLSKEYKKSISANVSSISNKPAEQLIGLVRGREENFKDRSAKIKIGEREILWRDCATRVISLLSATVDIGIQFAPAPGPVVWSALKVLLNAHASGCESLTAIFGCADRVLCLVNRGAIYEQVFLQSKLDDLDACEKDLRDALINAYRKTFELLDYAGTQLKDGVTVRRFFEALLDPQKAKDKLNELQEAENSLQKVVMACDVKKKDLQNEKSLRLLKRLDKPLRYIDEQVTKMLKNLEDYELSKILNIICKIHVGNQHRSMTSKRTKGTGEWLSQRKEFREWEDSSSSNILWLTGKVGAGKSVLTASIIDRYQVDENIQDKIDEVNSNVDEGFAFFYYSKNNKDVTDDPVINILRSFLRQLAQVPHYSNGIFDDLASQCLKMDKAQRAFTPDFCRKQISTIVNALPRTTLVLDSLDELEPQHMQEILSFFVDLVNDSKRPVKVFISSRFTTDIYNEVHRATNKPTRMDIAERNQGDIESFVRERTTRFDCHWRNDEVKGKVVEKISKGANGMFRWAFLQIAQLIECDSPEDVETRLGKLPKGLTAAYDELYAKPGSYDEIYLQRAVKWVMHAHSPLSTEQLLSAIQLRLANEHDDPVLDTRGRRLSEQKLENICRYLIVKDAQGKWAFPHASVKEYFVEKHTELTNKDARIEVAKLSLLVLMEYYQSSTATESSGSGQVSNETAGDNSNIIYKSDSVDSLKHYVSRYWVLHIRDVQGVPDGNKQISELLERFMISLDNPCHSTLEYQRWSEYVDSLENDYDFNYDVFDLSDLMPAGNPAFGIVVLGITLDEKEWAKTCLERTLEDLHKYGLDTLSLAAKYGRAELCVSLIQMGSDPKRILPSGTGALDQAIIMERTTSIQELLMHGADSNVDTKHRPLCQAVFFGGRKILELLIEHGALPDGLCSSCDFRCPLAATVYFNNEDAADILINAGATVDLRLDGEYSTPLVAAAYSGSFEVAKLLIKHRADVKIKPEPIDSGYFGGVLGAAFCGCNVMKLVPYLIEEAGADPNRIIEDLMERNSWRYSTNKSSREEISEWLFRNNYLNPYAVQGLETGYCRALRPLVRTAKRFARERSSGSSSLQESEIQSIGGSESE</sequence>
<dbReference type="SMART" id="SM00248">
    <property type="entry name" value="ANK"/>
    <property type="match status" value="5"/>
</dbReference>
<feature type="domain" description="Nephrocystin 3-like N-terminal" evidence="4">
    <location>
        <begin position="365"/>
        <end position="545"/>
    </location>
</feature>
<protein>
    <recommendedName>
        <fullName evidence="4">Nephrocystin 3-like N-terminal domain-containing protein</fullName>
    </recommendedName>
</protein>
<dbReference type="OMA" id="EFREWED"/>
<keyword evidence="1" id="KW-0677">Repeat</keyword>
<feature type="region of interest" description="Disordered" evidence="3">
    <location>
        <begin position="1170"/>
        <end position="1192"/>
    </location>
</feature>
<name>G9NEH7_HYPAI</name>
<dbReference type="Gene3D" id="1.25.40.20">
    <property type="entry name" value="Ankyrin repeat-containing domain"/>
    <property type="match status" value="1"/>
</dbReference>
<feature type="region of interest" description="Disordered" evidence="3">
    <location>
        <begin position="23"/>
        <end position="86"/>
    </location>
</feature>
<dbReference type="STRING" id="452589.G9NEH7"/>
<dbReference type="HOGENOM" id="CLU_000288_34_7_1"/>
<dbReference type="SUPFAM" id="SSF48403">
    <property type="entry name" value="Ankyrin repeat"/>
    <property type="match status" value="1"/>
</dbReference>
<dbReference type="Pfam" id="PF24883">
    <property type="entry name" value="NPHP3_N"/>
    <property type="match status" value="1"/>
</dbReference>
<feature type="compositionally biased region" description="Low complexity" evidence="3">
    <location>
        <begin position="51"/>
        <end position="70"/>
    </location>
</feature>
<keyword evidence="6" id="KW-1185">Reference proteome</keyword>
<evidence type="ECO:0000313" key="6">
    <source>
        <dbReference type="Proteomes" id="UP000005426"/>
    </source>
</evidence>
<feature type="compositionally biased region" description="Polar residues" evidence="3">
    <location>
        <begin position="72"/>
        <end position="86"/>
    </location>
</feature>
<gene>
    <name evidence="5" type="ORF">TRIATDRAFT_279763</name>
</gene>
<dbReference type="eggNOG" id="KOG4177">
    <property type="taxonomic scope" value="Eukaryota"/>
</dbReference>
<dbReference type="InterPro" id="IPR027417">
    <property type="entry name" value="P-loop_NTPase"/>
</dbReference>
<dbReference type="InterPro" id="IPR002110">
    <property type="entry name" value="Ankyrin_rpt"/>
</dbReference>
<comment type="caution">
    <text evidence="5">The sequence shown here is derived from an EMBL/GenBank/DDBJ whole genome shotgun (WGS) entry which is preliminary data.</text>
</comment>
<dbReference type="Proteomes" id="UP000005426">
    <property type="component" value="Unassembled WGS sequence"/>
</dbReference>
<keyword evidence="2" id="KW-0040">ANK repeat</keyword>
<dbReference type="EMBL" id="ABDG02000012">
    <property type="protein sequence ID" value="EHK50875.1"/>
    <property type="molecule type" value="Genomic_DNA"/>
</dbReference>
<dbReference type="PROSITE" id="PS50088">
    <property type="entry name" value="ANK_REPEAT"/>
    <property type="match status" value="1"/>
</dbReference>
<feature type="compositionally biased region" description="Low complexity" evidence="3">
    <location>
        <begin position="23"/>
        <end position="33"/>
    </location>
</feature>
<reference evidence="5 6" key="1">
    <citation type="journal article" date="2011" name="Genome Biol.">
        <title>Comparative genome sequence analysis underscores mycoparasitism as the ancestral life style of Trichoderma.</title>
        <authorList>
            <person name="Kubicek C.P."/>
            <person name="Herrera-Estrella A."/>
            <person name="Seidl-Seiboth V."/>
            <person name="Martinez D.A."/>
            <person name="Druzhinina I.S."/>
            <person name="Thon M."/>
            <person name="Zeilinger S."/>
            <person name="Casas-Flores S."/>
            <person name="Horwitz B.A."/>
            <person name="Mukherjee P.K."/>
            <person name="Mukherjee M."/>
            <person name="Kredics L."/>
            <person name="Alcaraz L.D."/>
            <person name="Aerts A."/>
            <person name="Antal Z."/>
            <person name="Atanasova L."/>
            <person name="Cervantes-Badillo M.G."/>
            <person name="Challacombe J."/>
            <person name="Chertkov O."/>
            <person name="McCluskey K."/>
            <person name="Coulpier F."/>
            <person name="Deshpande N."/>
            <person name="von Doehren H."/>
            <person name="Ebbole D.J."/>
            <person name="Esquivel-Naranjo E.U."/>
            <person name="Fekete E."/>
            <person name="Flipphi M."/>
            <person name="Glaser F."/>
            <person name="Gomez-Rodriguez E.Y."/>
            <person name="Gruber S."/>
            <person name="Han C."/>
            <person name="Henrissat B."/>
            <person name="Hermosa R."/>
            <person name="Hernandez-Onate M."/>
            <person name="Karaffa L."/>
            <person name="Kosti I."/>
            <person name="Le Crom S."/>
            <person name="Lindquist E."/>
            <person name="Lucas S."/>
            <person name="Luebeck M."/>
            <person name="Luebeck P.S."/>
            <person name="Margeot A."/>
            <person name="Metz B."/>
            <person name="Misra M."/>
            <person name="Nevalainen H."/>
            <person name="Omann M."/>
            <person name="Packer N."/>
            <person name="Perrone G."/>
            <person name="Uresti-Rivera E.E."/>
            <person name="Salamov A."/>
            <person name="Schmoll M."/>
            <person name="Seiboth B."/>
            <person name="Shapiro H."/>
            <person name="Sukno S."/>
            <person name="Tamayo-Ramos J.A."/>
            <person name="Tisch D."/>
            <person name="Wiest A."/>
            <person name="Wilkinson H.H."/>
            <person name="Zhang M."/>
            <person name="Coutinho P.M."/>
            <person name="Kenerley C.M."/>
            <person name="Monte E."/>
            <person name="Baker S.E."/>
            <person name="Grigoriev I.V."/>
        </authorList>
    </citation>
    <scope>NUCLEOTIDE SEQUENCE [LARGE SCALE GENOMIC DNA]</scope>
    <source>
        <strain evidence="6">ATCC 20476 / IMI 206040</strain>
    </source>
</reference>
<dbReference type="InterPro" id="IPR056884">
    <property type="entry name" value="NPHP3-like_N"/>
</dbReference>
<evidence type="ECO:0000259" key="4">
    <source>
        <dbReference type="Pfam" id="PF24883"/>
    </source>
</evidence>
<evidence type="ECO:0000256" key="3">
    <source>
        <dbReference type="SAM" id="MobiDB-lite"/>
    </source>
</evidence>
<dbReference type="Pfam" id="PF12796">
    <property type="entry name" value="Ank_2"/>
    <property type="match status" value="1"/>
</dbReference>
<dbReference type="GeneID" id="25779399"/>
<evidence type="ECO:0000313" key="5">
    <source>
        <dbReference type="EMBL" id="EHK50875.1"/>
    </source>
</evidence>
<dbReference type="KEGG" id="tatv:25779399"/>
<dbReference type="PANTHER" id="PTHR10039">
    <property type="entry name" value="AMELOGENIN"/>
    <property type="match status" value="1"/>
</dbReference>
<dbReference type="PROSITE" id="PS50297">
    <property type="entry name" value="ANK_REP_REGION"/>
    <property type="match status" value="1"/>
</dbReference>
<dbReference type="SUPFAM" id="SSF52540">
    <property type="entry name" value="P-loop containing nucleoside triphosphate hydrolases"/>
    <property type="match status" value="1"/>
</dbReference>
<dbReference type="Gene3D" id="3.40.50.300">
    <property type="entry name" value="P-loop containing nucleotide triphosphate hydrolases"/>
    <property type="match status" value="1"/>
</dbReference>
<dbReference type="OrthoDB" id="7464126at2759"/>
<dbReference type="PANTHER" id="PTHR10039:SF17">
    <property type="entry name" value="FUNGAL STAND N-TERMINAL GOODBYE DOMAIN-CONTAINING PROTEIN-RELATED"/>
    <property type="match status" value="1"/>
</dbReference>
<evidence type="ECO:0000256" key="2">
    <source>
        <dbReference type="PROSITE-ProRule" id="PRU00023"/>
    </source>
</evidence>
<feature type="repeat" description="ANK" evidence="2">
    <location>
        <begin position="1039"/>
        <end position="1071"/>
    </location>
</feature>
<accession>G9NEH7</accession>
<feature type="compositionally biased region" description="Low complexity" evidence="3">
    <location>
        <begin position="1173"/>
        <end position="1192"/>
    </location>
</feature>
<dbReference type="AlphaFoldDB" id="G9NEH7"/>
<evidence type="ECO:0000256" key="1">
    <source>
        <dbReference type="ARBA" id="ARBA00022737"/>
    </source>
</evidence>
<proteinExistence type="predicted"/>